<proteinExistence type="predicted"/>
<dbReference type="InterPro" id="IPR024527">
    <property type="entry name" value="Eisosome1"/>
</dbReference>
<organism evidence="2 3">
    <name type="scientific">Pseudovirgaria hyperparasitica</name>
    <dbReference type="NCBI Taxonomy" id="470096"/>
    <lineage>
        <taxon>Eukaryota</taxon>
        <taxon>Fungi</taxon>
        <taxon>Dikarya</taxon>
        <taxon>Ascomycota</taxon>
        <taxon>Pezizomycotina</taxon>
        <taxon>Dothideomycetes</taxon>
        <taxon>Dothideomycetes incertae sedis</taxon>
        <taxon>Acrospermales</taxon>
        <taxon>Acrospermaceae</taxon>
        <taxon>Pseudovirgaria</taxon>
    </lineage>
</organism>
<dbReference type="AlphaFoldDB" id="A0A6A6W9H9"/>
<feature type="region of interest" description="Disordered" evidence="1">
    <location>
        <begin position="1"/>
        <end position="34"/>
    </location>
</feature>
<protein>
    <recommendedName>
        <fullName evidence="4">Eisosome protein 1</fullName>
    </recommendedName>
</protein>
<dbReference type="PANTHER" id="PTHR28298:SF1">
    <property type="entry name" value="EISOSOME PROTEIN 1"/>
    <property type="match status" value="1"/>
</dbReference>
<evidence type="ECO:0000313" key="2">
    <source>
        <dbReference type="EMBL" id="KAF2759215.1"/>
    </source>
</evidence>
<evidence type="ECO:0000313" key="3">
    <source>
        <dbReference type="Proteomes" id="UP000799437"/>
    </source>
</evidence>
<feature type="region of interest" description="Disordered" evidence="1">
    <location>
        <begin position="535"/>
        <end position="845"/>
    </location>
</feature>
<feature type="compositionally biased region" description="Low complexity" evidence="1">
    <location>
        <begin position="638"/>
        <end position="649"/>
    </location>
</feature>
<feature type="compositionally biased region" description="Polar residues" evidence="1">
    <location>
        <begin position="349"/>
        <end position="358"/>
    </location>
</feature>
<feature type="region of interest" description="Disordered" evidence="1">
    <location>
        <begin position="396"/>
        <end position="435"/>
    </location>
</feature>
<feature type="compositionally biased region" description="Basic residues" evidence="1">
    <location>
        <begin position="709"/>
        <end position="719"/>
    </location>
</feature>
<dbReference type="GeneID" id="54487929"/>
<dbReference type="OrthoDB" id="4070583at2759"/>
<dbReference type="EMBL" id="ML996570">
    <property type="protein sequence ID" value="KAF2759215.1"/>
    <property type="molecule type" value="Genomic_DNA"/>
</dbReference>
<feature type="compositionally biased region" description="Basic and acidic residues" evidence="1">
    <location>
        <begin position="550"/>
        <end position="637"/>
    </location>
</feature>
<dbReference type="RefSeq" id="XP_033601666.1">
    <property type="nucleotide sequence ID" value="XM_033746875.1"/>
</dbReference>
<gene>
    <name evidence="2" type="ORF">EJ05DRAFT_499635</name>
</gene>
<accession>A0A6A6W9H9</accession>
<reference evidence="2" key="1">
    <citation type="journal article" date="2020" name="Stud. Mycol.">
        <title>101 Dothideomycetes genomes: a test case for predicting lifestyles and emergence of pathogens.</title>
        <authorList>
            <person name="Haridas S."/>
            <person name="Albert R."/>
            <person name="Binder M."/>
            <person name="Bloem J."/>
            <person name="Labutti K."/>
            <person name="Salamov A."/>
            <person name="Andreopoulos B."/>
            <person name="Baker S."/>
            <person name="Barry K."/>
            <person name="Bills G."/>
            <person name="Bluhm B."/>
            <person name="Cannon C."/>
            <person name="Castanera R."/>
            <person name="Culley D."/>
            <person name="Daum C."/>
            <person name="Ezra D."/>
            <person name="Gonzalez J."/>
            <person name="Henrissat B."/>
            <person name="Kuo A."/>
            <person name="Liang C."/>
            <person name="Lipzen A."/>
            <person name="Lutzoni F."/>
            <person name="Magnuson J."/>
            <person name="Mondo S."/>
            <person name="Nolan M."/>
            <person name="Ohm R."/>
            <person name="Pangilinan J."/>
            <person name="Park H.-J."/>
            <person name="Ramirez L."/>
            <person name="Alfaro M."/>
            <person name="Sun H."/>
            <person name="Tritt A."/>
            <person name="Yoshinaga Y."/>
            <person name="Zwiers L.-H."/>
            <person name="Turgeon B."/>
            <person name="Goodwin S."/>
            <person name="Spatafora J."/>
            <person name="Crous P."/>
            <person name="Grigoriev I."/>
        </authorList>
    </citation>
    <scope>NUCLEOTIDE SEQUENCE</scope>
    <source>
        <strain evidence="2">CBS 121739</strain>
    </source>
</reference>
<feature type="compositionally biased region" description="Basic and acidic residues" evidence="1">
    <location>
        <begin position="749"/>
        <end position="769"/>
    </location>
</feature>
<evidence type="ECO:0008006" key="4">
    <source>
        <dbReference type="Google" id="ProtNLM"/>
    </source>
</evidence>
<dbReference type="Pfam" id="PF12757">
    <property type="entry name" value="Eisosome1"/>
    <property type="match status" value="1"/>
</dbReference>
<feature type="compositionally biased region" description="Basic residues" evidence="1">
    <location>
        <begin position="408"/>
        <end position="417"/>
    </location>
</feature>
<sequence>MTSDGALPVARPLSHASLQSNTTTSHSITCPDPSAHAALERQARLQETASVAALLVTRDRKESNPNPDVKLSSASAAASLKYAKPQDLPAFPVVGVVDASASASKAALLANANPTEVNWWKPEQSEAASKAALLAHDHKMAPMWQPEASAAGSKAALLAHRDGPKLDLWQPYASPAGNSAAGAALRKCTSSPAPPPADSVADDRRRKALMAARGAYSGSQRRRSGSTPTLPTYPDSANSAHNALSAATIVHRNSTRLANSPLATTQGPSKGALNAARVQNIGKNVDREMFGSAPPFVLEAEEKKRTDALRASAISMAQGMYTLAEDRRHKQEALDSQRSTGLAAATSVHGRSQSTSSQDIRQQALQYIHIQDAAQKLAAERLSKIKVDDSAAYRDYYGYGKPAPRSRLSVRRPNRRRASSEGAANDDSSDEEQSRRIRNQMSIFNNQVQQVDSRKRQKDREAVLAAAEKKVHAQMHSMDERVFNATGKMSQSMIDEWDAKARAKATAESQSRMENHGKVDIGGGRFMDQSEIDAIASSRMQPTLDDINDQAERRRARDEEIRLDIEQKRRELNREKEREAELKAEEKRLKDEDKRRSKLQKQEEKEFAKAEKEAEKARKAEEKRLSKHEKQQSKEASKPTIATTTTPEPTEARASSISTADPPFVDASSTAARDSIATDPTTLASVEPRPEDPTSPTSPTKSDGGLRRLITKLKRRSKHTPSASNDAVPTSPAKASSFVGGAALTGAKSPDDTATADKDKNRAIDEPARGRSPSISSLSSSDQGESSVSVKKPVRELSDDESDEDRDKVDSSLVPPPKFKEDNIGTGAIRKSGSPVRGTIFKEEF</sequence>
<dbReference type="Proteomes" id="UP000799437">
    <property type="component" value="Unassembled WGS sequence"/>
</dbReference>
<keyword evidence="3" id="KW-1185">Reference proteome</keyword>
<dbReference type="GO" id="GO:0070941">
    <property type="term" value="P:eisosome assembly"/>
    <property type="evidence" value="ECO:0007669"/>
    <property type="project" value="TreeGrafter"/>
</dbReference>
<feature type="region of interest" description="Disordered" evidence="1">
    <location>
        <begin position="183"/>
        <end position="202"/>
    </location>
</feature>
<feature type="region of interest" description="Disordered" evidence="1">
    <location>
        <begin position="327"/>
        <end position="358"/>
    </location>
</feature>
<dbReference type="PANTHER" id="PTHR28298">
    <property type="entry name" value="EISOSOME PROTEIN 1"/>
    <property type="match status" value="1"/>
</dbReference>
<name>A0A6A6W9H9_9PEZI</name>
<feature type="region of interest" description="Disordered" evidence="1">
    <location>
        <begin position="211"/>
        <end position="239"/>
    </location>
</feature>
<feature type="compositionally biased region" description="Low complexity" evidence="1">
    <location>
        <begin position="772"/>
        <end position="789"/>
    </location>
</feature>
<feature type="compositionally biased region" description="Polar residues" evidence="1">
    <location>
        <begin position="667"/>
        <end position="684"/>
    </location>
</feature>
<feature type="compositionally biased region" description="Polar residues" evidence="1">
    <location>
        <begin position="16"/>
        <end position="28"/>
    </location>
</feature>
<evidence type="ECO:0000256" key="1">
    <source>
        <dbReference type="SAM" id="MobiDB-lite"/>
    </source>
</evidence>